<dbReference type="InterPro" id="IPR013128">
    <property type="entry name" value="Peptidase_C1A"/>
</dbReference>
<feature type="signal peptide" evidence="7">
    <location>
        <begin position="1"/>
        <end position="18"/>
    </location>
</feature>
<dbReference type="PROSITE" id="PS00640">
    <property type="entry name" value="THIOL_PROTEASE_ASN"/>
    <property type="match status" value="1"/>
</dbReference>
<dbReference type="SMART" id="SM00645">
    <property type="entry name" value="Pept_C1"/>
    <property type="match status" value="1"/>
</dbReference>
<comment type="caution">
    <text evidence="10">The sequence shown here is derived from an EMBL/GenBank/DDBJ whole genome shotgun (WGS) entry which is preliminary data.</text>
</comment>
<dbReference type="CDD" id="cd02248">
    <property type="entry name" value="Peptidase_C1A"/>
    <property type="match status" value="1"/>
</dbReference>
<dbReference type="Pfam" id="PF00112">
    <property type="entry name" value="Peptidase_C1"/>
    <property type="match status" value="1"/>
</dbReference>
<comment type="similarity">
    <text evidence="1">Belongs to the peptidase C1 family.</text>
</comment>
<dbReference type="PANTHER" id="PTHR12411">
    <property type="entry name" value="CYSTEINE PROTEASE FAMILY C1-RELATED"/>
    <property type="match status" value="1"/>
</dbReference>
<dbReference type="FunFam" id="3.90.70.10:FF:000332">
    <property type="entry name" value="Cathepsin L1"/>
    <property type="match status" value="1"/>
</dbReference>
<dbReference type="InterPro" id="IPR025660">
    <property type="entry name" value="Pept_his_AS"/>
</dbReference>
<keyword evidence="3" id="KW-0378">Hydrolase</keyword>
<dbReference type="PROSITE" id="PS00139">
    <property type="entry name" value="THIOL_PROTEASE_CYS"/>
    <property type="match status" value="1"/>
</dbReference>
<dbReference type="Proteomes" id="UP000276133">
    <property type="component" value="Unassembled WGS sequence"/>
</dbReference>
<feature type="domain" description="Peptidase C1A papain C-terminal" evidence="8">
    <location>
        <begin position="128"/>
        <end position="349"/>
    </location>
</feature>
<dbReference type="InterPro" id="IPR013201">
    <property type="entry name" value="Prot_inhib_I29"/>
</dbReference>
<protein>
    <submittedName>
        <fullName evidence="10">Cathepsin L1-like</fullName>
    </submittedName>
</protein>
<dbReference type="OrthoDB" id="498368at2759"/>
<reference evidence="10 11" key="1">
    <citation type="journal article" date="2018" name="Sci. Rep.">
        <title>Genomic signatures of local adaptation to the degree of environmental predictability in rotifers.</title>
        <authorList>
            <person name="Franch-Gras L."/>
            <person name="Hahn C."/>
            <person name="Garcia-Roger E.M."/>
            <person name="Carmona M.J."/>
            <person name="Serra M."/>
            <person name="Gomez A."/>
        </authorList>
    </citation>
    <scope>NUCLEOTIDE SEQUENCE [LARGE SCALE GENOMIC DNA]</scope>
    <source>
        <strain evidence="10">HYR1</strain>
    </source>
</reference>
<name>A0A3M7RQB9_BRAPC</name>
<dbReference type="InterPro" id="IPR038765">
    <property type="entry name" value="Papain-like_cys_pep_sf"/>
</dbReference>
<evidence type="ECO:0000313" key="11">
    <source>
        <dbReference type="Proteomes" id="UP000276133"/>
    </source>
</evidence>
<keyword evidence="7" id="KW-0732">Signal</keyword>
<dbReference type="GO" id="GO:0006508">
    <property type="term" value="P:proteolysis"/>
    <property type="evidence" value="ECO:0007669"/>
    <property type="project" value="UniProtKB-KW"/>
</dbReference>
<evidence type="ECO:0000313" key="10">
    <source>
        <dbReference type="EMBL" id="RNA25732.1"/>
    </source>
</evidence>
<keyword evidence="11" id="KW-1185">Reference proteome</keyword>
<sequence length="351" mass="40192">MKALTLKILFVCVCSVFLKQLNFDKWDEFKRRFGRKFHLNTELKHMQNFFQKLEKIDVHNKEYALGKTKYLSDINKLTDLDQDQLKRKTGFIPSEPSRVKRGAGTKRYAYGPNRPIFRIYFADQHITLPESVDWTKSGWSEPVSDQLDCGSCWAFSSATMISAQLWIKKRKNVPISPQDFIDCSTYLSTKGCDGGSPANALEFTILNGSSTSDVYQYRNQQESCRVFVREQNPLYKITSFYKLDENHDALKQAVALLGPVSVSINSEDGFQSYKSGIYDGIDAGRLECSINDINHAVTVVGYGTDKTTNTDYWLIKNTWGSDWGESGYVRMLRTKDNLCGIYKYMFVPVIE</sequence>
<dbReference type="AlphaFoldDB" id="A0A3M7RQB9"/>
<evidence type="ECO:0000256" key="2">
    <source>
        <dbReference type="ARBA" id="ARBA00022670"/>
    </source>
</evidence>
<keyword evidence="5" id="KW-0865">Zymogen</keyword>
<gene>
    <name evidence="10" type="ORF">BpHYR1_023741</name>
</gene>
<dbReference type="GO" id="GO:0008234">
    <property type="term" value="F:cysteine-type peptidase activity"/>
    <property type="evidence" value="ECO:0007669"/>
    <property type="project" value="UniProtKB-KW"/>
</dbReference>
<dbReference type="PROSITE" id="PS00639">
    <property type="entry name" value="THIOL_PROTEASE_HIS"/>
    <property type="match status" value="1"/>
</dbReference>
<proteinExistence type="inferred from homology"/>
<dbReference type="PRINTS" id="PR00705">
    <property type="entry name" value="PAPAIN"/>
</dbReference>
<keyword evidence="6" id="KW-1015">Disulfide bond</keyword>
<dbReference type="InterPro" id="IPR000668">
    <property type="entry name" value="Peptidase_C1A_C"/>
</dbReference>
<keyword evidence="4" id="KW-0788">Thiol protease</keyword>
<evidence type="ECO:0000256" key="7">
    <source>
        <dbReference type="SAM" id="SignalP"/>
    </source>
</evidence>
<dbReference type="Pfam" id="PF08246">
    <property type="entry name" value="Inhibitor_I29"/>
    <property type="match status" value="1"/>
</dbReference>
<dbReference type="SUPFAM" id="SSF54001">
    <property type="entry name" value="Cysteine proteinases"/>
    <property type="match status" value="1"/>
</dbReference>
<evidence type="ECO:0000259" key="9">
    <source>
        <dbReference type="SMART" id="SM00848"/>
    </source>
</evidence>
<dbReference type="InterPro" id="IPR000169">
    <property type="entry name" value="Pept_cys_AS"/>
</dbReference>
<dbReference type="EMBL" id="REGN01002867">
    <property type="protein sequence ID" value="RNA25732.1"/>
    <property type="molecule type" value="Genomic_DNA"/>
</dbReference>
<accession>A0A3M7RQB9</accession>
<evidence type="ECO:0000256" key="5">
    <source>
        <dbReference type="ARBA" id="ARBA00023145"/>
    </source>
</evidence>
<feature type="domain" description="Cathepsin propeptide inhibitor" evidence="9">
    <location>
        <begin position="26"/>
        <end position="85"/>
    </location>
</feature>
<organism evidence="10 11">
    <name type="scientific">Brachionus plicatilis</name>
    <name type="common">Marine rotifer</name>
    <name type="synonym">Brachionus muelleri</name>
    <dbReference type="NCBI Taxonomy" id="10195"/>
    <lineage>
        <taxon>Eukaryota</taxon>
        <taxon>Metazoa</taxon>
        <taxon>Spiralia</taxon>
        <taxon>Gnathifera</taxon>
        <taxon>Rotifera</taxon>
        <taxon>Eurotatoria</taxon>
        <taxon>Monogononta</taxon>
        <taxon>Pseudotrocha</taxon>
        <taxon>Ploima</taxon>
        <taxon>Brachionidae</taxon>
        <taxon>Brachionus</taxon>
    </lineage>
</organism>
<dbReference type="Gene3D" id="3.90.70.10">
    <property type="entry name" value="Cysteine proteinases"/>
    <property type="match status" value="1"/>
</dbReference>
<evidence type="ECO:0000256" key="6">
    <source>
        <dbReference type="ARBA" id="ARBA00023157"/>
    </source>
</evidence>
<dbReference type="STRING" id="10195.A0A3M7RQB9"/>
<evidence type="ECO:0000256" key="4">
    <source>
        <dbReference type="ARBA" id="ARBA00022807"/>
    </source>
</evidence>
<dbReference type="InterPro" id="IPR025661">
    <property type="entry name" value="Pept_asp_AS"/>
</dbReference>
<dbReference type="SMART" id="SM00848">
    <property type="entry name" value="Inhibitor_I29"/>
    <property type="match status" value="1"/>
</dbReference>
<feature type="chain" id="PRO_5018554434" evidence="7">
    <location>
        <begin position="19"/>
        <end position="351"/>
    </location>
</feature>
<keyword evidence="2" id="KW-0645">Protease</keyword>
<dbReference type="InterPro" id="IPR039417">
    <property type="entry name" value="Peptidase_C1A_papain-like"/>
</dbReference>
<evidence type="ECO:0000256" key="1">
    <source>
        <dbReference type="ARBA" id="ARBA00008455"/>
    </source>
</evidence>
<evidence type="ECO:0000256" key="3">
    <source>
        <dbReference type="ARBA" id="ARBA00022801"/>
    </source>
</evidence>
<evidence type="ECO:0000259" key="8">
    <source>
        <dbReference type="SMART" id="SM00645"/>
    </source>
</evidence>